<gene>
    <name evidence="2" type="ORF">RRG08_051301</name>
</gene>
<evidence type="ECO:0000256" key="1">
    <source>
        <dbReference type="SAM" id="MobiDB-lite"/>
    </source>
</evidence>
<evidence type="ECO:0000313" key="3">
    <source>
        <dbReference type="Proteomes" id="UP001283361"/>
    </source>
</evidence>
<feature type="region of interest" description="Disordered" evidence="1">
    <location>
        <begin position="105"/>
        <end position="124"/>
    </location>
</feature>
<dbReference type="Proteomes" id="UP001283361">
    <property type="component" value="Unassembled WGS sequence"/>
</dbReference>
<feature type="region of interest" description="Disordered" evidence="1">
    <location>
        <begin position="1"/>
        <end position="28"/>
    </location>
</feature>
<keyword evidence="3" id="KW-1185">Reference proteome</keyword>
<comment type="caution">
    <text evidence="2">The sequence shown here is derived from an EMBL/GenBank/DDBJ whole genome shotgun (WGS) entry which is preliminary data.</text>
</comment>
<dbReference type="AlphaFoldDB" id="A0AAE1CLF9"/>
<reference evidence="2" key="1">
    <citation type="journal article" date="2023" name="G3 (Bethesda)">
        <title>A reference genome for the long-term kleptoplast-retaining sea slug Elysia crispata morphotype clarki.</title>
        <authorList>
            <person name="Eastman K.E."/>
            <person name="Pendleton A.L."/>
            <person name="Shaikh M.A."/>
            <person name="Suttiyut T."/>
            <person name="Ogas R."/>
            <person name="Tomko P."/>
            <person name="Gavelis G."/>
            <person name="Widhalm J.R."/>
            <person name="Wisecaver J.H."/>
        </authorList>
    </citation>
    <scope>NUCLEOTIDE SEQUENCE</scope>
    <source>
        <strain evidence="2">ECLA1</strain>
    </source>
</reference>
<dbReference type="EMBL" id="JAWDGP010007736">
    <property type="protein sequence ID" value="KAK3706898.1"/>
    <property type="molecule type" value="Genomic_DNA"/>
</dbReference>
<evidence type="ECO:0000313" key="2">
    <source>
        <dbReference type="EMBL" id="KAK3706898.1"/>
    </source>
</evidence>
<feature type="compositionally biased region" description="Basic and acidic residues" evidence="1">
    <location>
        <begin position="19"/>
        <end position="28"/>
    </location>
</feature>
<sequence length="124" mass="13980">MEKAISRAQAEEQTPQLHDMVKSPRSKAVEVVEPVLEVKKRNKVLHITQNDDDSGDEETQKFWVGALEKSEGANCWFAHVQVQGESLKMKIETGAETKYATRENMDDNEKPTNFAEVQGGIESF</sequence>
<protein>
    <submittedName>
        <fullName evidence="2">Uncharacterized protein</fullName>
    </submittedName>
</protein>
<name>A0AAE1CLF9_9GAST</name>
<organism evidence="2 3">
    <name type="scientific">Elysia crispata</name>
    <name type="common">lettuce slug</name>
    <dbReference type="NCBI Taxonomy" id="231223"/>
    <lineage>
        <taxon>Eukaryota</taxon>
        <taxon>Metazoa</taxon>
        <taxon>Spiralia</taxon>
        <taxon>Lophotrochozoa</taxon>
        <taxon>Mollusca</taxon>
        <taxon>Gastropoda</taxon>
        <taxon>Heterobranchia</taxon>
        <taxon>Euthyneura</taxon>
        <taxon>Panpulmonata</taxon>
        <taxon>Sacoglossa</taxon>
        <taxon>Placobranchoidea</taxon>
        <taxon>Plakobranchidae</taxon>
        <taxon>Elysia</taxon>
    </lineage>
</organism>
<proteinExistence type="predicted"/>
<accession>A0AAE1CLF9</accession>